<protein>
    <submittedName>
        <fullName evidence="2">Uncharacterized protein</fullName>
    </submittedName>
</protein>
<dbReference type="Proteomes" id="UP000258707">
    <property type="component" value="Chromosome"/>
</dbReference>
<evidence type="ECO:0000313" key="2">
    <source>
        <dbReference type="EMBL" id="AXR79141.1"/>
    </source>
</evidence>
<evidence type="ECO:0000313" key="3">
    <source>
        <dbReference type="Proteomes" id="UP000258707"/>
    </source>
</evidence>
<reference evidence="3" key="1">
    <citation type="submission" date="2017-10" db="EMBL/GenBank/DDBJ databases">
        <title>Phenotypic and genomic properties of facultatively anaerobic sulfur-reducing natronoarchaea from hypersaline soda lakes.</title>
        <authorList>
            <person name="Sorokin D.Y."/>
            <person name="Kublanov I.V."/>
            <person name="Roman P."/>
            <person name="Sinninghe Damste J.S."/>
            <person name="Golyshin P.N."/>
            <person name="Rojo D."/>
            <person name="Ciordia S."/>
            <person name="Mena Md.C."/>
            <person name="Ferrer M."/>
            <person name="Messina E."/>
            <person name="Smedile F."/>
            <person name="La Spada G."/>
            <person name="La Cono V."/>
            <person name="Yakimov M.M."/>
        </authorList>
    </citation>
    <scope>NUCLEOTIDE SEQUENCE [LARGE SCALE GENOMIC DNA]</scope>
    <source>
        <strain evidence="3">AArc1</strain>
    </source>
</reference>
<name>A0A346PHZ6_9EURY</name>
<keyword evidence="1" id="KW-0472">Membrane</keyword>
<feature type="transmembrane region" description="Helical" evidence="1">
    <location>
        <begin position="94"/>
        <end position="115"/>
    </location>
</feature>
<dbReference type="KEGG" id="nan:AArc1_2829"/>
<proteinExistence type="predicted"/>
<accession>A0A346PHZ6</accession>
<evidence type="ECO:0000256" key="1">
    <source>
        <dbReference type="SAM" id="Phobius"/>
    </source>
</evidence>
<keyword evidence="1" id="KW-0812">Transmembrane</keyword>
<keyword evidence="1" id="KW-1133">Transmembrane helix</keyword>
<sequence>MHSVDRRTLEMACAIVTCLTAVTMVFGPSVVLDPVDVPDVVWIGGAVIAPGLLGLSVVIDAVGHLIRLGAGLVGIDGWHQPGDTAVTRIASSLLVGWLGASVLVFAVVTLSALAAPVGGVFFGPVITSLLGSVLGVLVFVHTLVSRQFPDSLVSRMRAPPLEQTLGT</sequence>
<dbReference type="EMBL" id="CP024047">
    <property type="protein sequence ID" value="AXR79141.1"/>
    <property type="molecule type" value="Genomic_DNA"/>
</dbReference>
<gene>
    <name evidence="2" type="ORF">AArc1_2829</name>
</gene>
<feature type="transmembrane region" description="Helical" evidence="1">
    <location>
        <begin position="121"/>
        <end position="144"/>
    </location>
</feature>
<organism evidence="2 3">
    <name type="scientific">Natrarchaeobaculum sulfurireducens</name>
    <dbReference type="NCBI Taxonomy" id="2044521"/>
    <lineage>
        <taxon>Archaea</taxon>
        <taxon>Methanobacteriati</taxon>
        <taxon>Methanobacteriota</taxon>
        <taxon>Stenosarchaea group</taxon>
        <taxon>Halobacteria</taxon>
        <taxon>Halobacteriales</taxon>
        <taxon>Natrialbaceae</taxon>
        <taxon>Natrarchaeobaculum</taxon>
    </lineage>
</organism>
<feature type="transmembrane region" description="Helical" evidence="1">
    <location>
        <begin position="42"/>
        <end position="62"/>
    </location>
</feature>
<feature type="transmembrane region" description="Helical" evidence="1">
    <location>
        <begin position="12"/>
        <end position="30"/>
    </location>
</feature>
<dbReference type="AlphaFoldDB" id="A0A346PHZ6"/>